<dbReference type="EMBL" id="ACJN02000003">
    <property type="protein sequence ID" value="EFI33607.1"/>
    <property type="molecule type" value="Genomic_DNA"/>
</dbReference>
<dbReference type="eggNOG" id="COG0101">
    <property type="taxonomic scope" value="Bacteria"/>
</dbReference>
<dbReference type="InterPro" id="IPR020095">
    <property type="entry name" value="PsdUridine_synth_TruA_C"/>
</dbReference>
<dbReference type="PIRSF" id="PIRSF001430">
    <property type="entry name" value="tRNA_psdUrid_synth"/>
    <property type="match status" value="1"/>
</dbReference>
<dbReference type="InterPro" id="IPR020097">
    <property type="entry name" value="PsdUridine_synth_TruA_a/b_dom"/>
</dbReference>
<dbReference type="Gene3D" id="3.30.70.580">
    <property type="entry name" value="Pseudouridine synthase I, catalytic domain, N-terminal subdomain"/>
    <property type="match status" value="1"/>
</dbReference>
<evidence type="ECO:0000313" key="10">
    <source>
        <dbReference type="Proteomes" id="UP000005496"/>
    </source>
</evidence>
<dbReference type="CDD" id="cd02570">
    <property type="entry name" value="PseudoU_synth_EcTruA"/>
    <property type="match status" value="1"/>
</dbReference>
<dbReference type="GO" id="GO:0160147">
    <property type="term" value="F:tRNA pseudouridine(38-40) synthase activity"/>
    <property type="evidence" value="ECO:0007669"/>
    <property type="project" value="UniProtKB-EC"/>
</dbReference>
<evidence type="ECO:0000256" key="7">
    <source>
        <dbReference type="RuleBase" id="RU003792"/>
    </source>
</evidence>
<dbReference type="FunFam" id="3.30.70.580:FF:000001">
    <property type="entry name" value="tRNA pseudouridine synthase A"/>
    <property type="match status" value="1"/>
</dbReference>
<dbReference type="GO" id="GO:0031119">
    <property type="term" value="P:tRNA pseudouridine synthesis"/>
    <property type="evidence" value="ECO:0007669"/>
    <property type="project" value="UniProtKB-UniRule"/>
</dbReference>
<keyword evidence="10" id="KW-1185">Reference proteome</keyword>
<dbReference type="GO" id="GO:0003723">
    <property type="term" value="F:RNA binding"/>
    <property type="evidence" value="ECO:0007669"/>
    <property type="project" value="InterPro"/>
</dbReference>
<sequence>MDMRVRLTLAYDGTGYNGWQIQKDGLTIQGELEKALSRICSASIRVHGSGRTDAGVHALGQVAHFDPPPKFLNVPWNRALNAVLPPGIRVLDFARTDRKFHARFSARAKQYSYTLWTQGAFFYPQRRNFVWNTGPLDLEAMQEATTCLTGSHDFNCFMNKGTEITDTIRTVRNILLAPGFTPQETVVWIQADGFLKQMARNIVSALVQVGRKKLSQAELKSIIQGRDRALAPATAPARGLCLEHVTY</sequence>
<comment type="caution">
    <text evidence="9">The sequence shown here is derived from an EMBL/GenBank/DDBJ whole genome shotgun (WGS) entry which is preliminary data.</text>
</comment>
<dbReference type="EC" id="5.4.99.12" evidence="4"/>
<dbReference type="AlphaFoldDB" id="D6SSE1"/>
<keyword evidence="3 4" id="KW-0413">Isomerase</keyword>
<dbReference type="InterPro" id="IPR020103">
    <property type="entry name" value="PsdUridine_synth_cat_dom_sf"/>
</dbReference>
<evidence type="ECO:0000256" key="1">
    <source>
        <dbReference type="ARBA" id="ARBA00009375"/>
    </source>
</evidence>
<evidence type="ECO:0000256" key="3">
    <source>
        <dbReference type="ARBA" id="ARBA00023235"/>
    </source>
</evidence>
<feature type="domain" description="Pseudouridine synthase I TruA alpha/beta" evidence="8">
    <location>
        <begin position="10"/>
        <end position="104"/>
    </location>
</feature>
<dbReference type="SUPFAM" id="SSF55120">
    <property type="entry name" value="Pseudouridine synthase"/>
    <property type="match status" value="1"/>
</dbReference>
<comment type="similarity">
    <text evidence="1 4 7">Belongs to the tRNA pseudouridine synthase TruA family.</text>
</comment>
<comment type="catalytic activity">
    <reaction evidence="4 7">
        <text>uridine(38/39/40) in tRNA = pseudouridine(38/39/40) in tRNA</text>
        <dbReference type="Rhea" id="RHEA:22376"/>
        <dbReference type="Rhea" id="RHEA-COMP:10085"/>
        <dbReference type="Rhea" id="RHEA-COMP:10087"/>
        <dbReference type="ChEBI" id="CHEBI:65314"/>
        <dbReference type="ChEBI" id="CHEBI:65315"/>
        <dbReference type="EC" id="5.4.99.12"/>
    </reaction>
</comment>
<dbReference type="NCBIfam" id="TIGR00071">
    <property type="entry name" value="hisT_truA"/>
    <property type="match status" value="1"/>
</dbReference>
<dbReference type="HAMAP" id="MF_00171">
    <property type="entry name" value="TruA"/>
    <property type="match status" value="1"/>
</dbReference>
<keyword evidence="2 4" id="KW-0819">tRNA processing</keyword>
<protein>
    <recommendedName>
        <fullName evidence="4">tRNA pseudouridine synthase A</fullName>
        <ecNumber evidence="4">5.4.99.12</ecNumber>
    </recommendedName>
    <alternativeName>
        <fullName evidence="4">tRNA pseudouridine(38-40) synthase</fullName>
    </alternativeName>
    <alternativeName>
        <fullName evidence="4">tRNA pseudouridylate synthase I</fullName>
    </alternativeName>
    <alternativeName>
        <fullName evidence="4">tRNA-uridine isomerase I</fullName>
    </alternativeName>
</protein>
<dbReference type="RefSeq" id="WP_008870957.1">
    <property type="nucleotide sequence ID" value="NZ_ACJN02000003.1"/>
</dbReference>
<evidence type="ECO:0000256" key="4">
    <source>
        <dbReference type="HAMAP-Rule" id="MF_00171"/>
    </source>
</evidence>
<proteinExistence type="inferred from homology"/>
<dbReference type="OrthoDB" id="9811823at2"/>
<organism evidence="9 10">
    <name type="scientific">Desulfonatronospira thiodismutans ASO3-1</name>
    <dbReference type="NCBI Taxonomy" id="555779"/>
    <lineage>
        <taxon>Bacteria</taxon>
        <taxon>Pseudomonadati</taxon>
        <taxon>Thermodesulfobacteriota</taxon>
        <taxon>Desulfovibrionia</taxon>
        <taxon>Desulfovibrionales</taxon>
        <taxon>Desulfonatronovibrionaceae</taxon>
        <taxon>Desulfonatronospira</taxon>
    </lineage>
</organism>
<dbReference type="PANTHER" id="PTHR11142">
    <property type="entry name" value="PSEUDOURIDYLATE SYNTHASE"/>
    <property type="match status" value="1"/>
</dbReference>
<comment type="function">
    <text evidence="4">Formation of pseudouridine at positions 38, 39 and 40 in the anticodon stem and loop of transfer RNAs.</text>
</comment>
<dbReference type="Gene3D" id="3.30.70.660">
    <property type="entry name" value="Pseudouridine synthase I, catalytic domain, C-terminal subdomain"/>
    <property type="match status" value="1"/>
</dbReference>
<gene>
    <name evidence="4" type="primary">truA</name>
    <name evidence="9" type="ORF">Dthio_PD0942</name>
</gene>
<name>D6SSE1_9BACT</name>
<evidence type="ECO:0000256" key="6">
    <source>
        <dbReference type="PIRSR" id="PIRSR001430-2"/>
    </source>
</evidence>
<evidence type="ECO:0000313" key="9">
    <source>
        <dbReference type="EMBL" id="EFI33607.1"/>
    </source>
</evidence>
<accession>D6SSE1</accession>
<evidence type="ECO:0000256" key="2">
    <source>
        <dbReference type="ARBA" id="ARBA00022694"/>
    </source>
</evidence>
<comment type="caution">
    <text evidence="4">Lacks conserved residue(s) required for the propagation of feature annotation.</text>
</comment>
<reference evidence="9" key="1">
    <citation type="submission" date="2010-05" db="EMBL/GenBank/DDBJ databases">
        <title>The draft genome of Desulfonatronospira thiodismutans ASO3-1.</title>
        <authorList>
            <consortium name="US DOE Joint Genome Institute (JGI-PGF)"/>
            <person name="Lucas S."/>
            <person name="Copeland A."/>
            <person name="Lapidus A."/>
            <person name="Cheng J.-F."/>
            <person name="Bruce D."/>
            <person name="Goodwin L."/>
            <person name="Pitluck S."/>
            <person name="Chertkov O."/>
            <person name="Brettin T."/>
            <person name="Detter J.C."/>
            <person name="Han C."/>
            <person name="Land M.L."/>
            <person name="Hauser L."/>
            <person name="Kyrpides N."/>
            <person name="Mikhailova N."/>
            <person name="Muyzer G."/>
            <person name="Woyke T."/>
        </authorList>
    </citation>
    <scope>NUCLEOTIDE SEQUENCE [LARGE SCALE GENOMIC DNA]</scope>
    <source>
        <strain evidence="9">ASO3-1</strain>
    </source>
</reference>
<feature type="active site" description="Nucleophile" evidence="4 5">
    <location>
        <position position="53"/>
    </location>
</feature>
<dbReference type="InterPro" id="IPR020094">
    <property type="entry name" value="TruA/RsuA/RluB/E/F_N"/>
</dbReference>
<feature type="binding site" evidence="4 6">
    <location>
        <position position="111"/>
    </location>
    <ligand>
        <name>substrate</name>
    </ligand>
</feature>
<dbReference type="InterPro" id="IPR001406">
    <property type="entry name" value="PsdUridine_synth_TruA"/>
</dbReference>
<dbReference type="Pfam" id="PF01416">
    <property type="entry name" value="PseudoU_synth_1"/>
    <property type="match status" value="2"/>
</dbReference>
<evidence type="ECO:0000259" key="8">
    <source>
        <dbReference type="Pfam" id="PF01416"/>
    </source>
</evidence>
<comment type="subunit">
    <text evidence="4">Homodimer.</text>
</comment>
<dbReference type="Proteomes" id="UP000005496">
    <property type="component" value="Unassembled WGS sequence"/>
</dbReference>
<dbReference type="PANTHER" id="PTHR11142:SF0">
    <property type="entry name" value="TRNA PSEUDOURIDINE SYNTHASE-LIKE 1"/>
    <property type="match status" value="1"/>
</dbReference>
<feature type="domain" description="Pseudouridine synthase I TruA alpha/beta" evidence="8">
    <location>
        <begin position="148"/>
        <end position="247"/>
    </location>
</feature>
<evidence type="ECO:0000256" key="5">
    <source>
        <dbReference type="PIRSR" id="PIRSR001430-1"/>
    </source>
</evidence>